<evidence type="ECO:0000256" key="1">
    <source>
        <dbReference type="ARBA" id="ARBA00001971"/>
    </source>
</evidence>
<accession>A0A8H7T8S6</accession>
<dbReference type="EMBL" id="JAFJYH010000267">
    <property type="protein sequence ID" value="KAG4414381.1"/>
    <property type="molecule type" value="Genomic_DNA"/>
</dbReference>
<dbReference type="InterPro" id="IPR047146">
    <property type="entry name" value="Cyt_P450_E_CYP52_fungi"/>
</dbReference>
<comment type="caution">
    <text evidence="10">The sequence shown here is derived from an EMBL/GenBank/DDBJ whole genome shotgun (WGS) entry which is preliminary data.</text>
</comment>
<keyword evidence="7 9" id="KW-0503">Monooxygenase</keyword>
<dbReference type="PRINTS" id="PR00385">
    <property type="entry name" value="P450"/>
</dbReference>
<dbReference type="Proteomes" id="UP000664132">
    <property type="component" value="Unassembled WGS sequence"/>
</dbReference>
<dbReference type="GO" id="GO:0005506">
    <property type="term" value="F:iron ion binding"/>
    <property type="evidence" value="ECO:0007669"/>
    <property type="project" value="InterPro"/>
</dbReference>
<dbReference type="InterPro" id="IPR036396">
    <property type="entry name" value="Cyt_P450_sf"/>
</dbReference>
<sequence>MNANTFRLVLLGRCIHYTIEAENLKHMLAVDFKKWSVGSRRILGLAPLLGKGIFTSDGADWQHSRQMLRPSFVRTQVADLGVFERHVANLISTIPHDGSTIDLSNLFFRLTMDTATEHLFGESTESLTKGTGDGFAEAFSRSQDHAVKASRWRGVGLETLIKLLPPNAQYERDRKFIHDFTDSYVEKALAKSTQLKESAPKDTARYVFIDELVRQTTDRVRIRSEALNVLLAGRDTTASLLTNVWFILSNRPDVWAKLQVEIAHFELYGSPPSFEQLKEMKYLRALLNESLRLYPVVPVNGREALEDTILPLGGGPNGNAPIFVPKGSVVMWSVYTMHRRKDYFGEDAEEFNPDRWLDEPQNDRNGIRPTWEYLPFNGGARICLGQQFALTEASYTIVRMCQAFDKIESRDSRPWTEMLTLMCVNLGGAKVGLTRRAHE</sequence>
<evidence type="ECO:0000256" key="7">
    <source>
        <dbReference type="ARBA" id="ARBA00023033"/>
    </source>
</evidence>
<keyword evidence="11" id="KW-1185">Reference proteome</keyword>
<evidence type="ECO:0000256" key="5">
    <source>
        <dbReference type="ARBA" id="ARBA00023002"/>
    </source>
</evidence>
<evidence type="ECO:0000313" key="11">
    <source>
        <dbReference type="Proteomes" id="UP000664132"/>
    </source>
</evidence>
<keyword evidence="4 8" id="KW-0479">Metal-binding</keyword>
<organism evidence="10 11">
    <name type="scientific">Cadophora malorum</name>
    <dbReference type="NCBI Taxonomy" id="108018"/>
    <lineage>
        <taxon>Eukaryota</taxon>
        <taxon>Fungi</taxon>
        <taxon>Dikarya</taxon>
        <taxon>Ascomycota</taxon>
        <taxon>Pezizomycotina</taxon>
        <taxon>Leotiomycetes</taxon>
        <taxon>Helotiales</taxon>
        <taxon>Ploettnerulaceae</taxon>
        <taxon>Cadophora</taxon>
    </lineage>
</organism>
<proteinExistence type="inferred from homology"/>
<comment type="similarity">
    <text evidence="2 9">Belongs to the cytochrome P450 family.</text>
</comment>
<feature type="binding site" description="axial binding residue" evidence="8">
    <location>
        <position position="383"/>
    </location>
    <ligand>
        <name>heme</name>
        <dbReference type="ChEBI" id="CHEBI:30413"/>
    </ligand>
    <ligandPart>
        <name>Fe</name>
        <dbReference type="ChEBI" id="CHEBI:18248"/>
    </ligandPart>
</feature>
<dbReference type="Pfam" id="PF00067">
    <property type="entry name" value="p450"/>
    <property type="match status" value="1"/>
</dbReference>
<dbReference type="PANTHER" id="PTHR24287:SF17">
    <property type="entry name" value="P450, PUTATIVE (EUROFUNG)-RELATED"/>
    <property type="match status" value="1"/>
</dbReference>
<reference evidence="10" key="1">
    <citation type="submission" date="2021-02" db="EMBL/GenBank/DDBJ databases">
        <title>Genome sequence Cadophora malorum strain M34.</title>
        <authorList>
            <person name="Stefanovic E."/>
            <person name="Vu D."/>
            <person name="Scully C."/>
            <person name="Dijksterhuis J."/>
            <person name="Roader J."/>
            <person name="Houbraken J."/>
        </authorList>
    </citation>
    <scope>NUCLEOTIDE SEQUENCE</scope>
    <source>
        <strain evidence="10">M34</strain>
    </source>
</reference>
<keyword evidence="3 8" id="KW-0349">Heme</keyword>
<dbReference type="PRINTS" id="PR01239">
    <property type="entry name" value="EP450IICYP52"/>
</dbReference>
<dbReference type="CDD" id="cd11063">
    <property type="entry name" value="CYP52"/>
    <property type="match status" value="1"/>
</dbReference>
<dbReference type="OrthoDB" id="1470350at2759"/>
<evidence type="ECO:0000256" key="6">
    <source>
        <dbReference type="ARBA" id="ARBA00023004"/>
    </source>
</evidence>
<evidence type="ECO:0000256" key="2">
    <source>
        <dbReference type="ARBA" id="ARBA00010617"/>
    </source>
</evidence>
<dbReference type="InterPro" id="IPR002402">
    <property type="entry name" value="Cyt_P450_E_grp-II"/>
</dbReference>
<dbReference type="PRINTS" id="PR00464">
    <property type="entry name" value="EP450II"/>
</dbReference>
<dbReference type="PANTHER" id="PTHR24287">
    <property type="entry name" value="P450, PUTATIVE (EUROFUNG)-RELATED"/>
    <property type="match status" value="1"/>
</dbReference>
<gene>
    <name evidence="10" type="ORF">IFR04_012481</name>
</gene>
<dbReference type="GO" id="GO:0016712">
    <property type="term" value="F:oxidoreductase activity, acting on paired donors, with incorporation or reduction of molecular oxygen, reduced flavin or flavoprotein as one donor, and incorporation of one atom of oxygen"/>
    <property type="evidence" value="ECO:0007669"/>
    <property type="project" value="InterPro"/>
</dbReference>
<keyword evidence="5 9" id="KW-0560">Oxidoreductase</keyword>
<dbReference type="GO" id="GO:0020037">
    <property type="term" value="F:heme binding"/>
    <property type="evidence" value="ECO:0007669"/>
    <property type="project" value="InterPro"/>
</dbReference>
<dbReference type="InterPro" id="IPR002974">
    <property type="entry name" value="Cyt_P450_E_CYP52_ascomycetes"/>
</dbReference>
<evidence type="ECO:0000256" key="9">
    <source>
        <dbReference type="RuleBase" id="RU000461"/>
    </source>
</evidence>
<dbReference type="InterPro" id="IPR001128">
    <property type="entry name" value="Cyt_P450"/>
</dbReference>
<name>A0A8H7T8S6_9HELO</name>
<dbReference type="AlphaFoldDB" id="A0A8H7T8S6"/>
<evidence type="ECO:0000313" key="10">
    <source>
        <dbReference type="EMBL" id="KAG4414381.1"/>
    </source>
</evidence>
<evidence type="ECO:0000256" key="4">
    <source>
        <dbReference type="ARBA" id="ARBA00022723"/>
    </source>
</evidence>
<evidence type="ECO:0000256" key="8">
    <source>
        <dbReference type="PIRSR" id="PIRSR602402-1"/>
    </source>
</evidence>
<dbReference type="Gene3D" id="1.10.630.10">
    <property type="entry name" value="Cytochrome P450"/>
    <property type="match status" value="1"/>
</dbReference>
<dbReference type="PROSITE" id="PS00086">
    <property type="entry name" value="CYTOCHROME_P450"/>
    <property type="match status" value="1"/>
</dbReference>
<dbReference type="SUPFAM" id="SSF48264">
    <property type="entry name" value="Cytochrome P450"/>
    <property type="match status" value="1"/>
</dbReference>
<dbReference type="InterPro" id="IPR017972">
    <property type="entry name" value="Cyt_P450_CS"/>
</dbReference>
<evidence type="ECO:0000256" key="3">
    <source>
        <dbReference type="ARBA" id="ARBA00022617"/>
    </source>
</evidence>
<evidence type="ECO:0008006" key="12">
    <source>
        <dbReference type="Google" id="ProtNLM"/>
    </source>
</evidence>
<keyword evidence="6 8" id="KW-0408">Iron</keyword>
<comment type="cofactor">
    <cofactor evidence="1 8">
        <name>heme</name>
        <dbReference type="ChEBI" id="CHEBI:30413"/>
    </cofactor>
</comment>
<protein>
    <recommendedName>
        <fullName evidence="12">Cytochrome P450</fullName>
    </recommendedName>
</protein>